<evidence type="ECO:0000259" key="5">
    <source>
        <dbReference type="Pfam" id="PF04389"/>
    </source>
</evidence>
<evidence type="ECO:0000256" key="2">
    <source>
        <dbReference type="SAM" id="MobiDB-lite"/>
    </source>
</evidence>
<dbReference type="EMBL" id="JAQQWM010000004">
    <property type="protein sequence ID" value="KAK8068035.1"/>
    <property type="molecule type" value="Genomic_DNA"/>
</dbReference>
<name>A0ABR1V9Z9_9PEZI</name>
<evidence type="ECO:0000256" key="1">
    <source>
        <dbReference type="ARBA" id="ARBA00005634"/>
    </source>
</evidence>
<dbReference type="Proteomes" id="UP001446871">
    <property type="component" value="Unassembled WGS sequence"/>
</dbReference>
<evidence type="ECO:0000256" key="3">
    <source>
        <dbReference type="SAM" id="SignalP"/>
    </source>
</evidence>
<sequence>MHCNTWSVSSLALWWLVAAGGVVVDACQRVRHEQHPTPLKKRESAAPLPAPLTPDEETLVRAISNTALSEWSYYYTHGQHLAGKNQTMAQWTADRWTESGIPSGLVSYNVYLNYPVSQSLRLRNPSSVQRGSVQIIPTYPGDPTTPGYPSKEGVPRTDQFVVTPRIPSLPISYADAIPLLVADGQWKPKRNVVLCSWDAEEYGMVGSTEWVEEYLPWLNATAVSYLNIDIGASGPHPGLAATPELHDVAVETMKKVMWMETNRTMFDVWNEESQGYIDVLGSGSDYTAFVASGIGAVDVGSGNGGSDPVYHYHSNFDSYHWMTTYGDPGFVSHKSMAQYLTLLAYKLADADLIPFNISTYGTEMNDYFADLEKTVNSTSLALDLSPLRDAIDDFAAQASALGALQQQLLLSSDSDPQSSSPFDDDAATAALLASVNQKSRDFQRGFVSQGGLPGREFYKHVVFAPGVDTGYAAATFPGITEALVQARNGTLAAEWVRKTAAAIKVAADIVKP</sequence>
<reference evidence="6 7" key="1">
    <citation type="submission" date="2023-01" db="EMBL/GenBank/DDBJ databases">
        <title>Analysis of 21 Apiospora genomes using comparative genomics revels a genus with tremendous synthesis potential of carbohydrate active enzymes and secondary metabolites.</title>
        <authorList>
            <person name="Sorensen T."/>
        </authorList>
    </citation>
    <scope>NUCLEOTIDE SEQUENCE [LARGE SCALE GENOMIC DNA]</scope>
    <source>
        <strain evidence="6 7">CBS 83171</strain>
    </source>
</reference>
<protein>
    <submittedName>
        <fullName evidence="6">Uncharacterized protein</fullName>
    </submittedName>
</protein>
<keyword evidence="7" id="KW-1185">Reference proteome</keyword>
<gene>
    <name evidence="6" type="ORF">PG996_007147</name>
</gene>
<feature type="domain" description="Peptidase M28" evidence="5">
    <location>
        <begin position="181"/>
        <end position="320"/>
    </location>
</feature>
<dbReference type="InterPro" id="IPR007365">
    <property type="entry name" value="TFR-like_dimer_dom"/>
</dbReference>
<feature type="region of interest" description="Disordered" evidence="2">
    <location>
        <begin position="33"/>
        <end position="53"/>
    </location>
</feature>
<dbReference type="Pfam" id="PF04253">
    <property type="entry name" value="TFR_dimer"/>
    <property type="match status" value="1"/>
</dbReference>
<feature type="chain" id="PRO_5045563270" evidence="3">
    <location>
        <begin position="20"/>
        <end position="512"/>
    </location>
</feature>
<evidence type="ECO:0000313" key="6">
    <source>
        <dbReference type="EMBL" id="KAK8068035.1"/>
    </source>
</evidence>
<comment type="similarity">
    <text evidence="1">Belongs to the peptidase M28 family. M28B subfamily.</text>
</comment>
<accession>A0ABR1V9Z9</accession>
<evidence type="ECO:0000259" key="4">
    <source>
        <dbReference type="Pfam" id="PF04253"/>
    </source>
</evidence>
<dbReference type="SUPFAM" id="SSF53187">
    <property type="entry name" value="Zn-dependent exopeptidases"/>
    <property type="match status" value="1"/>
</dbReference>
<dbReference type="Gene3D" id="1.20.930.40">
    <property type="entry name" value="Transferrin receptor-like, dimerisation domain"/>
    <property type="match status" value="1"/>
</dbReference>
<dbReference type="SUPFAM" id="SSF52025">
    <property type="entry name" value="PA domain"/>
    <property type="match status" value="1"/>
</dbReference>
<dbReference type="PANTHER" id="PTHR10404">
    <property type="entry name" value="N-ACETYLATED-ALPHA-LINKED ACIDIC DIPEPTIDASE"/>
    <property type="match status" value="1"/>
</dbReference>
<dbReference type="InterPro" id="IPR007484">
    <property type="entry name" value="Peptidase_M28"/>
</dbReference>
<dbReference type="Gene3D" id="3.40.630.10">
    <property type="entry name" value="Zn peptidases"/>
    <property type="match status" value="1"/>
</dbReference>
<dbReference type="Pfam" id="PF04389">
    <property type="entry name" value="Peptidase_M28"/>
    <property type="match status" value="1"/>
</dbReference>
<feature type="domain" description="Transferrin receptor-like dimerisation" evidence="4">
    <location>
        <begin position="382"/>
        <end position="510"/>
    </location>
</feature>
<feature type="signal peptide" evidence="3">
    <location>
        <begin position="1"/>
        <end position="19"/>
    </location>
</feature>
<proteinExistence type="inferred from homology"/>
<feature type="compositionally biased region" description="Basic and acidic residues" evidence="2">
    <location>
        <begin position="33"/>
        <end position="44"/>
    </location>
</feature>
<comment type="caution">
    <text evidence="6">The sequence shown here is derived from an EMBL/GenBank/DDBJ whole genome shotgun (WGS) entry which is preliminary data.</text>
</comment>
<dbReference type="InterPro" id="IPR039373">
    <property type="entry name" value="Peptidase_M28B"/>
</dbReference>
<evidence type="ECO:0000313" key="7">
    <source>
        <dbReference type="Proteomes" id="UP001446871"/>
    </source>
</evidence>
<dbReference type="InterPro" id="IPR046450">
    <property type="entry name" value="PA_dom_sf"/>
</dbReference>
<dbReference type="PANTHER" id="PTHR10404:SF46">
    <property type="entry name" value="VACUOLAR PROTEIN SORTING-ASSOCIATED PROTEIN 70"/>
    <property type="match status" value="1"/>
</dbReference>
<keyword evidence="3" id="KW-0732">Signal</keyword>
<dbReference type="SUPFAM" id="SSF47672">
    <property type="entry name" value="Transferrin receptor-like dimerisation domain"/>
    <property type="match status" value="1"/>
</dbReference>
<dbReference type="InterPro" id="IPR036757">
    <property type="entry name" value="TFR-like_dimer_dom_sf"/>
</dbReference>
<organism evidence="6 7">
    <name type="scientific">Apiospora saccharicola</name>
    <dbReference type="NCBI Taxonomy" id="335842"/>
    <lineage>
        <taxon>Eukaryota</taxon>
        <taxon>Fungi</taxon>
        <taxon>Dikarya</taxon>
        <taxon>Ascomycota</taxon>
        <taxon>Pezizomycotina</taxon>
        <taxon>Sordariomycetes</taxon>
        <taxon>Xylariomycetidae</taxon>
        <taxon>Amphisphaeriales</taxon>
        <taxon>Apiosporaceae</taxon>
        <taxon>Apiospora</taxon>
    </lineage>
</organism>